<accession>A0A494XGG2</accession>
<organism evidence="2 3">
    <name type="scientific">Cohnella endophytica</name>
    <dbReference type="NCBI Taxonomy" id="2419778"/>
    <lineage>
        <taxon>Bacteria</taxon>
        <taxon>Bacillati</taxon>
        <taxon>Bacillota</taxon>
        <taxon>Bacilli</taxon>
        <taxon>Bacillales</taxon>
        <taxon>Paenibacillaceae</taxon>
        <taxon>Cohnella</taxon>
    </lineage>
</organism>
<comment type="caution">
    <text evidence="2">The sequence shown here is derived from an EMBL/GenBank/DDBJ whole genome shotgun (WGS) entry which is preliminary data.</text>
</comment>
<evidence type="ECO:0000313" key="2">
    <source>
        <dbReference type="EMBL" id="RKP49837.1"/>
    </source>
</evidence>
<evidence type="ECO:0000313" key="3">
    <source>
        <dbReference type="Proteomes" id="UP000282076"/>
    </source>
</evidence>
<dbReference type="AlphaFoldDB" id="A0A494XGG2"/>
<keyword evidence="1" id="KW-0472">Membrane</keyword>
<name>A0A494XGG2_9BACL</name>
<evidence type="ECO:0000256" key="1">
    <source>
        <dbReference type="SAM" id="Phobius"/>
    </source>
</evidence>
<reference evidence="2 3" key="1">
    <citation type="submission" date="2018-10" db="EMBL/GenBank/DDBJ databases">
        <title>Cohnella sp. M2MS4P-1, whole genome shotgun sequence.</title>
        <authorList>
            <person name="Tuo L."/>
        </authorList>
    </citation>
    <scope>NUCLEOTIDE SEQUENCE [LARGE SCALE GENOMIC DNA]</scope>
    <source>
        <strain evidence="2 3">M2MS4P-1</strain>
    </source>
</reference>
<protein>
    <submittedName>
        <fullName evidence="2">Uncharacterized protein</fullName>
    </submittedName>
</protein>
<feature type="transmembrane region" description="Helical" evidence="1">
    <location>
        <begin position="41"/>
        <end position="61"/>
    </location>
</feature>
<keyword evidence="1" id="KW-0812">Transmembrane</keyword>
<dbReference type="Proteomes" id="UP000282076">
    <property type="component" value="Unassembled WGS sequence"/>
</dbReference>
<gene>
    <name evidence="2" type="ORF">D7Z26_18565</name>
</gene>
<sequence length="68" mass="8169">MILINLIYPNGDVRDNNSPSYKEGEMEIVFIEFIQRNADKVYYFLIFFIVWMAVVAIVETIHKKRRKK</sequence>
<keyword evidence="1" id="KW-1133">Transmembrane helix</keyword>
<proteinExistence type="predicted"/>
<dbReference type="EMBL" id="RBZM01000008">
    <property type="protein sequence ID" value="RKP49837.1"/>
    <property type="molecule type" value="Genomic_DNA"/>
</dbReference>
<keyword evidence="3" id="KW-1185">Reference proteome</keyword>